<comment type="caution">
    <text evidence="2">The sequence shown here is derived from an EMBL/GenBank/DDBJ whole genome shotgun (WGS) entry which is preliminary data.</text>
</comment>
<proteinExistence type="predicted"/>
<dbReference type="RefSeq" id="WP_007530231.1">
    <property type="nucleotide sequence ID" value="NZ_HF536772.1"/>
</dbReference>
<name>K0PXB3_9HYPH</name>
<dbReference type="SUPFAM" id="SSF56925">
    <property type="entry name" value="OMPA-like"/>
    <property type="match status" value="1"/>
</dbReference>
<evidence type="ECO:0008006" key="4">
    <source>
        <dbReference type="Google" id="ProtNLM"/>
    </source>
</evidence>
<protein>
    <recommendedName>
        <fullName evidence="4">Outer membrane protein</fullName>
    </recommendedName>
</protein>
<gene>
    <name evidence="2" type="ORF">BN77_1619</name>
</gene>
<dbReference type="EMBL" id="CANI01000006">
    <property type="protein sequence ID" value="CCM74489.1"/>
    <property type="molecule type" value="Genomic_DNA"/>
</dbReference>
<organism evidence="2 3">
    <name type="scientific">Rhizobium mesoamericanum STM3625</name>
    <dbReference type="NCBI Taxonomy" id="1211777"/>
    <lineage>
        <taxon>Bacteria</taxon>
        <taxon>Pseudomonadati</taxon>
        <taxon>Pseudomonadota</taxon>
        <taxon>Alphaproteobacteria</taxon>
        <taxon>Hyphomicrobiales</taxon>
        <taxon>Rhizobiaceae</taxon>
        <taxon>Rhizobium/Agrobacterium group</taxon>
        <taxon>Rhizobium</taxon>
    </lineage>
</organism>
<dbReference type="AlphaFoldDB" id="K0PXB3"/>
<evidence type="ECO:0000313" key="2">
    <source>
        <dbReference type="EMBL" id="CCM74489.1"/>
    </source>
</evidence>
<evidence type="ECO:0000313" key="3">
    <source>
        <dbReference type="Proteomes" id="UP000009319"/>
    </source>
</evidence>
<dbReference type="STRING" id="1211777.BN77_1619"/>
<keyword evidence="3" id="KW-1185">Reference proteome</keyword>
<dbReference type="HOGENOM" id="CLU_077404_1_0_5"/>
<feature type="signal peptide" evidence="1">
    <location>
        <begin position="1"/>
        <end position="21"/>
    </location>
</feature>
<dbReference type="Proteomes" id="UP000009319">
    <property type="component" value="Unassembled WGS sequence"/>
</dbReference>
<keyword evidence="1" id="KW-0732">Signal</keyword>
<dbReference type="eggNOG" id="COG2067">
    <property type="taxonomic scope" value="Bacteria"/>
</dbReference>
<dbReference type="InterPro" id="IPR011250">
    <property type="entry name" value="OMP/PagP_B-barrel"/>
</dbReference>
<accession>K0PXB3</accession>
<evidence type="ECO:0000256" key="1">
    <source>
        <dbReference type="SAM" id="SignalP"/>
    </source>
</evidence>
<sequence>MRTTMLLLSAAILAGPVISQAADIAPVLAPQPQPANPDKWTFSVSPYFWIAGITGDTAVFGLPEVHVDESFSDILSDLDFAFMVAGDARYDRFSVVTDITYSRITTDAATPRGVLADEVDLKQETFAALIGAGYAVLEDPRGRLDVIGGVKIWYTETTISFSGGPLGGASAKDDATWVDAMAGVRGVYSITPTIYLTAWGLIGAGGADLDWDVMAGIGYKWNDAISAMAGYRALGVNYSNDTLTNDIVEHGPILGVVFHF</sequence>
<reference evidence="2 3" key="1">
    <citation type="journal article" date="2013" name="Genome Announc.">
        <title>Draft Genome Sequence of Rhizobium mesoamericanum STM3625, a Nitrogen-Fixing Symbiont of Mimosa pudica Isolated in French Guiana (South America).</title>
        <authorList>
            <person name="Moulin L."/>
            <person name="Mornico D."/>
            <person name="Melkonian R."/>
            <person name="Klonowska A."/>
        </authorList>
    </citation>
    <scope>NUCLEOTIDE SEQUENCE [LARGE SCALE GENOMIC DNA]</scope>
    <source>
        <strain evidence="2 3">STM3625</strain>
    </source>
</reference>
<feature type="chain" id="PRO_5003839593" description="Outer membrane protein" evidence="1">
    <location>
        <begin position="22"/>
        <end position="260"/>
    </location>
</feature>